<organism evidence="6 7">
    <name type="scientific">Microcella alkalica</name>
    <dbReference type="NCBI Taxonomy" id="355930"/>
    <lineage>
        <taxon>Bacteria</taxon>
        <taxon>Bacillati</taxon>
        <taxon>Actinomycetota</taxon>
        <taxon>Actinomycetes</taxon>
        <taxon>Micrococcales</taxon>
        <taxon>Microbacteriaceae</taxon>
        <taxon>Microcella</taxon>
    </lineage>
</organism>
<keyword evidence="7" id="KW-1185">Reference proteome</keyword>
<evidence type="ECO:0000256" key="1">
    <source>
        <dbReference type="ARBA" id="ARBA00004167"/>
    </source>
</evidence>
<comment type="caution">
    <text evidence="6">The sequence shown here is derived from an EMBL/GenBank/DDBJ whole genome shotgun (WGS) entry which is preliminary data.</text>
</comment>
<sequence length="292" mass="30289">MTFRDDADISGSSVRRSGRGRGLAIGGGGGLIGIVAVFLISQFTGVDLSGILGGGGMDPGPAPEASELAECDTGADANASVDCRVAGAAVSLEQFWIDAAPEIGVQYRGPGAIIFEQSVNTGCGQATSAVGPFYCPADETVYLDTGFYDDLRTRFGAEGGPLAEMYVVAHEWGHHMQKITGALESADRQDSGPTSDAVRLELQADCFGGAWAGAASDGPDALLEPITAEQVEQALGAAEAIGDDRIQEQTSGQVSPETWTHGSSEQRQRWFTTGFERGVTACDTFAVAGDEL</sequence>
<dbReference type="Pfam" id="PF04228">
    <property type="entry name" value="Zn_peptidase"/>
    <property type="match status" value="1"/>
</dbReference>
<dbReference type="Proteomes" id="UP000585905">
    <property type="component" value="Unassembled WGS sequence"/>
</dbReference>
<gene>
    <name evidence="6" type="ORF">FHX53_001975</name>
</gene>
<dbReference type="GO" id="GO:0016020">
    <property type="term" value="C:membrane"/>
    <property type="evidence" value="ECO:0007669"/>
    <property type="project" value="UniProtKB-SubCell"/>
</dbReference>
<evidence type="ECO:0000256" key="2">
    <source>
        <dbReference type="ARBA" id="ARBA00022692"/>
    </source>
</evidence>
<keyword evidence="4 5" id="KW-0472">Membrane</keyword>
<evidence type="ECO:0008006" key="8">
    <source>
        <dbReference type="Google" id="ProtNLM"/>
    </source>
</evidence>
<keyword evidence="2 5" id="KW-0812">Transmembrane</keyword>
<evidence type="ECO:0000313" key="7">
    <source>
        <dbReference type="Proteomes" id="UP000585905"/>
    </source>
</evidence>
<dbReference type="AlphaFoldDB" id="A0A839E7A1"/>
<evidence type="ECO:0000256" key="4">
    <source>
        <dbReference type="ARBA" id="ARBA00023136"/>
    </source>
</evidence>
<dbReference type="RefSeq" id="WP_182491175.1">
    <property type="nucleotide sequence ID" value="NZ_BAAAOV010000019.1"/>
</dbReference>
<accession>A0A839E7A1</accession>
<dbReference type="PANTHER" id="PTHR30168:SF0">
    <property type="entry name" value="INNER MEMBRANE PROTEIN"/>
    <property type="match status" value="1"/>
</dbReference>
<dbReference type="EMBL" id="JACGWX010000005">
    <property type="protein sequence ID" value="MBA8848371.1"/>
    <property type="molecule type" value="Genomic_DNA"/>
</dbReference>
<dbReference type="PANTHER" id="PTHR30168">
    <property type="entry name" value="PUTATIVE MEMBRANE PROTEIN YPFJ"/>
    <property type="match status" value="1"/>
</dbReference>
<comment type="subcellular location">
    <subcellularLocation>
        <location evidence="1">Membrane</location>
        <topology evidence="1">Single-pass membrane protein</topology>
    </subcellularLocation>
</comment>
<reference evidence="6 7" key="1">
    <citation type="submission" date="2020-07" db="EMBL/GenBank/DDBJ databases">
        <title>Sequencing the genomes of 1000 actinobacteria strains.</title>
        <authorList>
            <person name="Klenk H.-P."/>
        </authorList>
    </citation>
    <scope>NUCLEOTIDE SEQUENCE [LARGE SCALE GENOMIC DNA]</scope>
    <source>
        <strain evidence="6 7">DSM 19663</strain>
    </source>
</reference>
<name>A0A839E7A1_9MICO</name>
<dbReference type="InterPro" id="IPR007343">
    <property type="entry name" value="Uncharacterised_pept_Zn_put"/>
</dbReference>
<keyword evidence="3 5" id="KW-1133">Transmembrane helix</keyword>
<evidence type="ECO:0000256" key="3">
    <source>
        <dbReference type="ARBA" id="ARBA00022989"/>
    </source>
</evidence>
<evidence type="ECO:0000313" key="6">
    <source>
        <dbReference type="EMBL" id="MBA8848371.1"/>
    </source>
</evidence>
<evidence type="ECO:0000256" key="5">
    <source>
        <dbReference type="SAM" id="Phobius"/>
    </source>
</evidence>
<feature type="transmembrane region" description="Helical" evidence="5">
    <location>
        <begin position="21"/>
        <end position="40"/>
    </location>
</feature>
<protein>
    <recommendedName>
        <fullName evidence="8">Neutral zinc metallopeptidase</fullName>
    </recommendedName>
</protein>
<proteinExistence type="predicted"/>